<gene>
    <name evidence="3" type="primary">papA</name>
    <name evidence="3" type="ORF">GCM10009681_06080</name>
</gene>
<dbReference type="Proteomes" id="UP001500655">
    <property type="component" value="Unassembled WGS sequence"/>
</dbReference>
<proteinExistence type="predicted"/>
<dbReference type="InterPro" id="IPR050659">
    <property type="entry name" value="Peptidase_M24B"/>
</dbReference>
<name>A0ABN2JTE7_9ACTN</name>
<keyword evidence="4" id="KW-1185">Reference proteome</keyword>
<evidence type="ECO:0000259" key="2">
    <source>
        <dbReference type="Pfam" id="PF01321"/>
    </source>
</evidence>
<feature type="domain" description="Peptidase M24" evidence="1">
    <location>
        <begin position="140"/>
        <end position="342"/>
    </location>
</feature>
<dbReference type="InterPro" id="IPR000587">
    <property type="entry name" value="Creatinase_N"/>
</dbReference>
<dbReference type="InterPro" id="IPR036005">
    <property type="entry name" value="Creatinase/aminopeptidase-like"/>
</dbReference>
<sequence length="358" mass="38318">MEHVKRRAAALELAAEAGVDVLLVTKITHIRYLTGFTGTAGVLLLAPEPVLVVDFRYGAQARQQVEGVEVDGDCAPPRLWATAVDRLTARRAARVGVDTRNLTAEQYLALVSAVGAERLIDCAGLVEGLRAVKDADEIAALTDAAALAEELVRRLPEWLRPGRPENEIAGEIEFAQRHLGAERSAATILVSSGERSTMPHGAASDKPLRMGEPVLVDLSPVVRGYRADITRTFHLGPASPEYRRLHQAVTEAHGEAMAAVRAGVRASAVDAVARKVLARYELDGFFNHSLGHGIGLDQHEPPLLSPYDDTILRAGMVVMIEPGVYVPGVGGTRIEDAVVVTESGCTPLTTSDTGIREL</sequence>
<keyword evidence="3" id="KW-0378">Hydrolase</keyword>
<dbReference type="SUPFAM" id="SSF55920">
    <property type="entry name" value="Creatinase/aminopeptidase"/>
    <property type="match status" value="1"/>
</dbReference>
<feature type="domain" description="Creatinase N-terminal" evidence="2">
    <location>
        <begin position="6"/>
        <end position="132"/>
    </location>
</feature>
<dbReference type="GO" id="GO:0004177">
    <property type="term" value="F:aminopeptidase activity"/>
    <property type="evidence" value="ECO:0007669"/>
    <property type="project" value="UniProtKB-KW"/>
</dbReference>
<keyword evidence="3" id="KW-0031">Aminopeptidase</keyword>
<dbReference type="PANTHER" id="PTHR46112:SF3">
    <property type="entry name" value="AMINOPEPTIDASE YPDF"/>
    <property type="match status" value="1"/>
</dbReference>
<reference evidence="3 4" key="1">
    <citation type="journal article" date="2019" name="Int. J. Syst. Evol. Microbiol.">
        <title>The Global Catalogue of Microorganisms (GCM) 10K type strain sequencing project: providing services to taxonomists for standard genome sequencing and annotation.</title>
        <authorList>
            <consortium name="The Broad Institute Genomics Platform"/>
            <consortium name="The Broad Institute Genome Sequencing Center for Infectious Disease"/>
            <person name="Wu L."/>
            <person name="Ma J."/>
        </authorList>
    </citation>
    <scope>NUCLEOTIDE SEQUENCE [LARGE SCALE GENOMIC DNA]</scope>
    <source>
        <strain evidence="3 4">JCM 13249</strain>
    </source>
</reference>
<evidence type="ECO:0000313" key="3">
    <source>
        <dbReference type="EMBL" id="GAA1738166.1"/>
    </source>
</evidence>
<evidence type="ECO:0000313" key="4">
    <source>
        <dbReference type="Proteomes" id="UP001500655"/>
    </source>
</evidence>
<dbReference type="Pfam" id="PF01321">
    <property type="entry name" value="Creatinase_N"/>
    <property type="match status" value="1"/>
</dbReference>
<keyword evidence="3" id="KW-0645">Protease</keyword>
<dbReference type="PANTHER" id="PTHR46112">
    <property type="entry name" value="AMINOPEPTIDASE"/>
    <property type="match status" value="1"/>
</dbReference>
<dbReference type="EMBL" id="BAAALS010000002">
    <property type="protein sequence ID" value="GAA1738166.1"/>
    <property type="molecule type" value="Genomic_DNA"/>
</dbReference>
<evidence type="ECO:0000259" key="1">
    <source>
        <dbReference type="Pfam" id="PF00557"/>
    </source>
</evidence>
<dbReference type="InterPro" id="IPR029149">
    <property type="entry name" value="Creatin/AminoP/Spt16_N"/>
</dbReference>
<dbReference type="Gene3D" id="3.40.350.10">
    <property type="entry name" value="Creatinase/prolidase N-terminal domain"/>
    <property type="match status" value="1"/>
</dbReference>
<comment type="caution">
    <text evidence="3">The sequence shown here is derived from an EMBL/GenBank/DDBJ whole genome shotgun (WGS) entry which is preliminary data.</text>
</comment>
<dbReference type="InterPro" id="IPR000994">
    <property type="entry name" value="Pept_M24"/>
</dbReference>
<dbReference type="Gene3D" id="3.90.230.10">
    <property type="entry name" value="Creatinase/methionine aminopeptidase superfamily"/>
    <property type="match status" value="1"/>
</dbReference>
<accession>A0ABN2JTE7</accession>
<protein>
    <submittedName>
        <fullName evidence="3">Aminopeptidase PapA</fullName>
    </submittedName>
</protein>
<organism evidence="3 4">
    <name type="scientific">Luedemannella helvata</name>
    <dbReference type="NCBI Taxonomy" id="349315"/>
    <lineage>
        <taxon>Bacteria</taxon>
        <taxon>Bacillati</taxon>
        <taxon>Actinomycetota</taxon>
        <taxon>Actinomycetes</taxon>
        <taxon>Micromonosporales</taxon>
        <taxon>Micromonosporaceae</taxon>
        <taxon>Luedemannella</taxon>
    </lineage>
</organism>
<dbReference type="SUPFAM" id="SSF53092">
    <property type="entry name" value="Creatinase/prolidase N-terminal domain"/>
    <property type="match status" value="1"/>
</dbReference>
<dbReference type="Pfam" id="PF00557">
    <property type="entry name" value="Peptidase_M24"/>
    <property type="match status" value="1"/>
</dbReference>